<feature type="transmembrane region" description="Helical" evidence="1">
    <location>
        <begin position="28"/>
        <end position="44"/>
    </location>
</feature>
<keyword evidence="1" id="KW-0812">Transmembrane</keyword>
<name>A0A3A8NTV4_9BACT</name>
<feature type="transmembrane region" description="Helical" evidence="1">
    <location>
        <begin position="135"/>
        <end position="151"/>
    </location>
</feature>
<gene>
    <name evidence="3" type="ORF">D7X12_04575</name>
</gene>
<dbReference type="GO" id="GO:0004175">
    <property type="term" value="F:endopeptidase activity"/>
    <property type="evidence" value="ECO:0007669"/>
    <property type="project" value="UniProtKB-ARBA"/>
</dbReference>
<keyword evidence="1" id="KW-1133">Transmembrane helix</keyword>
<comment type="caution">
    <text evidence="3">The sequence shown here is derived from an EMBL/GenBank/DDBJ whole genome shotgun (WGS) entry which is preliminary data.</text>
</comment>
<keyword evidence="3" id="KW-0482">Metalloprotease</keyword>
<evidence type="ECO:0000259" key="2">
    <source>
        <dbReference type="Pfam" id="PF02517"/>
    </source>
</evidence>
<keyword evidence="3" id="KW-0645">Protease</keyword>
<feature type="transmembrane region" description="Helical" evidence="1">
    <location>
        <begin position="106"/>
        <end position="123"/>
    </location>
</feature>
<proteinExistence type="predicted"/>
<dbReference type="GO" id="GO:0006508">
    <property type="term" value="P:proteolysis"/>
    <property type="evidence" value="ECO:0007669"/>
    <property type="project" value="UniProtKB-KW"/>
</dbReference>
<dbReference type="GO" id="GO:0008237">
    <property type="term" value="F:metallopeptidase activity"/>
    <property type="evidence" value="ECO:0007669"/>
    <property type="project" value="UniProtKB-KW"/>
</dbReference>
<evidence type="ECO:0000313" key="3">
    <source>
        <dbReference type="EMBL" id="RKH46740.1"/>
    </source>
</evidence>
<dbReference type="Proteomes" id="UP000273405">
    <property type="component" value="Unassembled WGS sequence"/>
</dbReference>
<dbReference type="PANTHER" id="PTHR39430:SF1">
    <property type="entry name" value="PROTEASE"/>
    <property type="match status" value="1"/>
</dbReference>
<dbReference type="AlphaFoldDB" id="A0A3A8NTV4"/>
<reference evidence="4" key="1">
    <citation type="submission" date="2018-09" db="EMBL/GenBank/DDBJ databases">
        <authorList>
            <person name="Livingstone P.G."/>
            <person name="Whitworth D.E."/>
        </authorList>
    </citation>
    <scope>NUCLEOTIDE SEQUENCE [LARGE SCALE GENOMIC DNA]</scope>
    <source>
        <strain evidence="4">CA040B</strain>
    </source>
</reference>
<feature type="transmembrane region" description="Helical" evidence="1">
    <location>
        <begin position="234"/>
        <end position="252"/>
    </location>
</feature>
<accession>A0A3A8NTV4</accession>
<feature type="transmembrane region" description="Helical" evidence="1">
    <location>
        <begin position="163"/>
        <end position="181"/>
    </location>
</feature>
<feature type="transmembrane region" description="Helical" evidence="1">
    <location>
        <begin position="193"/>
        <end position="214"/>
    </location>
</feature>
<dbReference type="InterPro" id="IPR003675">
    <property type="entry name" value="Rce1/LyrA-like_dom"/>
</dbReference>
<keyword evidence="3" id="KW-0378">Hydrolase</keyword>
<sequence length="280" mass="29347">MLAVALMVPLMMLQTKLPDAVRRVAMQPFVAFLATLAATAFCLRRERQPLASVGLSGGLRWGRDLGLGLLGGIVLLGAVALAVRGADGYHLVPAAVRDGSLLVRSAWMMLGVALAEELLFHGYAFQRALRGMGTLRAQVVLSVLFCLAHPFDDTMAGSTRGVAMINTFLAGWMLGLCYLRTGQLALPVGVHMGWNWAMGCLGFGVSGNTSKGWWQPILHDRAEWLTGGSYGLEASVASIVVLGAAVVGLTLWKGFPSAQVSVPAVSSGPGHPPALGAGQA</sequence>
<dbReference type="PANTHER" id="PTHR39430">
    <property type="entry name" value="MEMBRANE-ASSOCIATED PROTEASE-RELATED"/>
    <property type="match status" value="1"/>
</dbReference>
<keyword evidence="1" id="KW-0472">Membrane</keyword>
<evidence type="ECO:0000256" key="1">
    <source>
        <dbReference type="SAM" id="Phobius"/>
    </source>
</evidence>
<feature type="domain" description="CAAX prenyl protease 2/Lysostaphin resistance protein A-like" evidence="2">
    <location>
        <begin position="101"/>
        <end position="196"/>
    </location>
</feature>
<dbReference type="EMBL" id="RAWG01000018">
    <property type="protein sequence ID" value="RKH46740.1"/>
    <property type="molecule type" value="Genomic_DNA"/>
</dbReference>
<evidence type="ECO:0000313" key="4">
    <source>
        <dbReference type="Proteomes" id="UP000273405"/>
    </source>
</evidence>
<dbReference type="GO" id="GO:0080120">
    <property type="term" value="P:CAAX-box protein maturation"/>
    <property type="evidence" value="ECO:0007669"/>
    <property type="project" value="UniProtKB-ARBA"/>
</dbReference>
<protein>
    <submittedName>
        <fullName evidence="3">CPBP family intramembrane metalloprotease</fullName>
    </submittedName>
</protein>
<keyword evidence="4" id="KW-1185">Reference proteome</keyword>
<organism evidence="3 4">
    <name type="scientific">Corallococcus sicarius</name>
    <dbReference type="NCBI Taxonomy" id="2316726"/>
    <lineage>
        <taxon>Bacteria</taxon>
        <taxon>Pseudomonadati</taxon>
        <taxon>Myxococcota</taxon>
        <taxon>Myxococcia</taxon>
        <taxon>Myxococcales</taxon>
        <taxon>Cystobacterineae</taxon>
        <taxon>Myxococcaceae</taxon>
        <taxon>Corallococcus</taxon>
    </lineage>
</organism>
<feature type="transmembrane region" description="Helical" evidence="1">
    <location>
        <begin position="65"/>
        <end position="86"/>
    </location>
</feature>
<dbReference type="Pfam" id="PF02517">
    <property type="entry name" value="Rce1-like"/>
    <property type="match status" value="1"/>
</dbReference>